<dbReference type="EMBL" id="JAAAJB010000042">
    <property type="protein sequence ID" value="KAG0268743.1"/>
    <property type="molecule type" value="Genomic_DNA"/>
</dbReference>
<gene>
    <name evidence="2" type="ORF">DFQ27_005823</name>
</gene>
<reference evidence="2" key="1">
    <citation type="journal article" date="2020" name="Fungal Divers.">
        <title>Resolving the Mortierellaceae phylogeny through synthesis of multi-gene phylogenetics and phylogenomics.</title>
        <authorList>
            <person name="Vandepol N."/>
            <person name="Liber J."/>
            <person name="Desiro A."/>
            <person name="Na H."/>
            <person name="Kennedy M."/>
            <person name="Barry K."/>
            <person name="Grigoriev I.V."/>
            <person name="Miller A.N."/>
            <person name="O'Donnell K."/>
            <person name="Stajich J.E."/>
            <person name="Bonito G."/>
        </authorList>
    </citation>
    <scope>NUCLEOTIDE SEQUENCE</scope>
    <source>
        <strain evidence="2">BC1065</strain>
    </source>
</reference>
<dbReference type="AlphaFoldDB" id="A0A9P6QHH4"/>
<feature type="region of interest" description="Disordered" evidence="1">
    <location>
        <begin position="1"/>
        <end position="80"/>
    </location>
</feature>
<organism evidence="2 3">
    <name type="scientific">Actinomortierella ambigua</name>
    <dbReference type="NCBI Taxonomy" id="1343610"/>
    <lineage>
        <taxon>Eukaryota</taxon>
        <taxon>Fungi</taxon>
        <taxon>Fungi incertae sedis</taxon>
        <taxon>Mucoromycota</taxon>
        <taxon>Mortierellomycotina</taxon>
        <taxon>Mortierellomycetes</taxon>
        <taxon>Mortierellales</taxon>
        <taxon>Mortierellaceae</taxon>
        <taxon>Actinomortierella</taxon>
    </lineage>
</organism>
<sequence length="80" mass="9059">MDQSKTGRRSSTSDSGANERSTSQRSAESRMSSSEANRAQRQAEPLQQQQQQQQPQNAGERGFKLGHRYAEMNSDWVHFS</sequence>
<proteinExistence type="predicted"/>
<feature type="compositionally biased region" description="Polar residues" evidence="1">
    <location>
        <begin position="1"/>
        <end position="20"/>
    </location>
</feature>
<comment type="caution">
    <text evidence="2">The sequence shown here is derived from an EMBL/GenBank/DDBJ whole genome shotgun (WGS) entry which is preliminary data.</text>
</comment>
<name>A0A9P6QHH4_9FUNG</name>
<dbReference type="Proteomes" id="UP000807716">
    <property type="component" value="Unassembled WGS sequence"/>
</dbReference>
<evidence type="ECO:0000313" key="2">
    <source>
        <dbReference type="EMBL" id="KAG0268743.1"/>
    </source>
</evidence>
<evidence type="ECO:0000313" key="3">
    <source>
        <dbReference type="Proteomes" id="UP000807716"/>
    </source>
</evidence>
<keyword evidence="3" id="KW-1185">Reference proteome</keyword>
<evidence type="ECO:0000256" key="1">
    <source>
        <dbReference type="SAM" id="MobiDB-lite"/>
    </source>
</evidence>
<feature type="compositionally biased region" description="Low complexity" evidence="1">
    <location>
        <begin position="21"/>
        <end position="56"/>
    </location>
</feature>
<accession>A0A9P6QHH4</accession>
<protein>
    <submittedName>
        <fullName evidence="2">Uncharacterized protein</fullName>
    </submittedName>
</protein>